<protein>
    <submittedName>
        <fullName evidence="4">ComA operon protein 2</fullName>
    </submittedName>
</protein>
<dbReference type="Gene3D" id="3.10.129.10">
    <property type="entry name" value="Hotdog Thioesterase"/>
    <property type="match status" value="1"/>
</dbReference>
<feature type="domain" description="Thioesterase" evidence="3">
    <location>
        <begin position="33"/>
        <end position="103"/>
    </location>
</feature>
<sequence length="122" mass="13178">MNLLEYLHIKVTKESKQQVILSIDVSEKIMQPFGIVHGGINTILAETAASMLANLNAPIGSVAIGVSINTNHLLPTTTGRIDAIANPIKIGNKIQVLTVTTFAYPQKIKTSQSIVTTTFHKK</sequence>
<evidence type="ECO:0000313" key="4">
    <source>
        <dbReference type="EMBL" id="KRM92722.1"/>
    </source>
</evidence>
<accession>A0A0R2CP26</accession>
<dbReference type="NCBIfam" id="TIGR00369">
    <property type="entry name" value="unchar_dom_1"/>
    <property type="match status" value="1"/>
</dbReference>
<dbReference type="InterPro" id="IPR003736">
    <property type="entry name" value="PAAI_dom"/>
</dbReference>
<dbReference type="STRING" id="1423729.FC80_GL001661"/>
<dbReference type="Proteomes" id="UP000051131">
    <property type="component" value="Unassembled WGS sequence"/>
</dbReference>
<name>A0A0R2CP26_9LACO</name>
<organism evidence="4 5">
    <name type="scientific">Liquorilactobacillus cacaonum DSM 21116</name>
    <dbReference type="NCBI Taxonomy" id="1423729"/>
    <lineage>
        <taxon>Bacteria</taxon>
        <taxon>Bacillati</taxon>
        <taxon>Bacillota</taxon>
        <taxon>Bacilli</taxon>
        <taxon>Lactobacillales</taxon>
        <taxon>Lactobacillaceae</taxon>
        <taxon>Liquorilactobacillus</taxon>
    </lineage>
</organism>
<evidence type="ECO:0000256" key="2">
    <source>
        <dbReference type="ARBA" id="ARBA00022801"/>
    </source>
</evidence>
<evidence type="ECO:0000256" key="1">
    <source>
        <dbReference type="ARBA" id="ARBA00008324"/>
    </source>
</evidence>
<comment type="similarity">
    <text evidence="1">Belongs to the thioesterase PaaI family.</text>
</comment>
<comment type="caution">
    <text evidence="4">The sequence shown here is derived from an EMBL/GenBank/DDBJ whole genome shotgun (WGS) entry which is preliminary data.</text>
</comment>
<dbReference type="EMBL" id="AYZE01000005">
    <property type="protein sequence ID" value="KRM92722.1"/>
    <property type="molecule type" value="Genomic_DNA"/>
</dbReference>
<dbReference type="GO" id="GO:0005829">
    <property type="term" value="C:cytosol"/>
    <property type="evidence" value="ECO:0007669"/>
    <property type="project" value="TreeGrafter"/>
</dbReference>
<dbReference type="CDD" id="cd03443">
    <property type="entry name" value="PaaI_thioesterase"/>
    <property type="match status" value="1"/>
</dbReference>
<gene>
    <name evidence="4" type="ORF">FC80_GL001661</name>
</gene>
<dbReference type="GO" id="GO:0061522">
    <property type="term" value="F:1,4-dihydroxy-2-naphthoyl-CoA thioesterase activity"/>
    <property type="evidence" value="ECO:0007669"/>
    <property type="project" value="TreeGrafter"/>
</dbReference>
<dbReference type="PANTHER" id="PTHR43240">
    <property type="entry name" value="1,4-DIHYDROXY-2-NAPHTHOYL-COA THIOESTERASE 1"/>
    <property type="match status" value="1"/>
</dbReference>
<keyword evidence="5" id="KW-1185">Reference proteome</keyword>
<dbReference type="InterPro" id="IPR006683">
    <property type="entry name" value="Thioestr_dom"/>
</dbReference>
<dbReference type="SUPFAM" id="SSF54637">
    <property type="entry name" value="Thioesterase/thiol ester dehydrase-isomerase"/>
    <property type="match status" value="1"/>
</dbReference>
<dbReference type="Pfam" id="PF03061">
    <property type="entry name" value="4HBT"/>
    <property type="match status" value="1"/>
</dbReference>
<evidence type="ECO:0000259" key="3">
    <source>
        <dbReference type="Pfam" id="PF03061"/>
    </source>
</evidence>
<proteinExistence type="inferred from homology"/>
<reference evidence="4 5" key="1">
    <citation type="journal article" date="2015" name="Genome Announc.">
        <title>Expanding the biotechnology potential of lactobacilli through comparative genomics of 213 strains and associated genera.</title>
        <authorList>
            <person name="Sun Z."/>
            <person name="Harris H.M."/>
            <person name="McCann A."/>
            <person name="Guo C."/>
            <person name="Argimon S."/>
            <person name="Zhang W."/>
            <person name="Yang X."/>
            <person name="Jeffery I.B."/>
            <person name="Cooney J.C."/>
            <person name="Kagawa T.F."/>
            <person name="Liu W."/>
            <person name="Song Y."/>
            <person name="Salvetti E."/>
            <person name="Wrobel A."/>
            <person name="Rasinkangas P."/>
            <person name="Parkhill J."/>
            <person name="Rea M.C."/>
            <person name="O'Sullivan O."/>
            <person name="Ritari J."/>
            <person name="Douillard F.P."/>
            <person name="Paul Ross R."/>
            <person name="Yang R."/>
            <person name="Briner A.E."/>
            <person name="Felis G.E."/>
            <person name="de Vos W.M."/>
            <person name="Barrangou R."/>
            <person name="Klaenhammer T.R."/>
            <person name="Caufield P.W."/>
            <person name="Cui Y."/>
            <person name="Zhang H."/>
            <person name="O'Toole P.W."/>
        </authorList>
    </citation>
    <scope>NUCLEOTIDE SEQUENCE [LARGE SCALE GENOMIC DNA]</scope>
    <source>
        <strain evidence="4 5">DSM 21116</strain>
    </source>
</reference>
<dbReference type="PANTHER" id="PTHR43240:SF5">
    <property type="entry name" value="1,4-DIHYDROXY-2-NAPHTHOYL-COA THIOESTERASE 1"/>
    <property type="match status" value="1"/>
</dbReference>
<evidence type="ECO:0000313" key="5">
    <source>
        <dbReference type="Proteomes" id="UP000051131"/>
    </source>
</evidence>
<dbReference type="InterPro" id="IPR029069">
    <property type="entry name" value="HotDog_dom_sf"/>
</dbReference>
<keyword evidence="2" id="KW-0378">Hydrolase</keyword>
<dbReference type="RefSeq" id="WP_057828317.1">
    <property type="nucleotide sequence ID" value="NZ_AYZE01000005.1"/>
</dbReference>
<dbReference type="OrthoDB" id="9798208at2"/>
<dbReference type="PATRIC" id="fig|1423729.3.peg.1685"/>
<dbReference type="AlphaFoldDB" id="A0A0R2CP26"/>